<keyword evidence="4" id="KW-0677">Repeat</keyword>
<dbReference type="Pfam" id="PF00090">
    <property type="entry name" value="TSP_1"/>
    <property type="match status" value="2"/>
</dbReference>
<evidence type="ECO:0000313" key="9">
    <source>
        <dbReference type="EMBL" id="CAG5127673.1"/>
    </source>
</evidence>
<organism evidence="9 10">
    <name type="scientific">Candidula unifasciata</name>
    <dbReference type="NCBI Taxonomy" id="100452"/>
    <lineage>
        <taxon>Eukaryota</taxon>
        <taxon>Metazoa</taxon>
        <taxon>Spiralia</taxon>
        <taxon>Lophotrochozoa</taxon>
        <taxon>Mollusca</taxon>
        <taxon>Gastropoda</taxon>
        <taxon>Heterobranchia</taxon>
        <taxon>Euthyneura</taxon>
        <taxon>Panpulmonata</taxon>
        <taxon>Eupulmonata</taxon>
        <taxon>Stylommatophora</taxon>
        <taxon>Helicina</taxon>
        <taxon>Helicoidea</taxon>
        <taxon>Geomitridae</taxon>
        <taxon>Candidula</taxon>
    </lineage>
</organism>
<gene>
    <name evidence="9" type="ORF">CUNI_LOCUS13231</name>
</gene>
<keyword evidence="8" id="KW-0812">Transmembrane</keyword>
<evidence type="ECO:0000256" key="4">
    <source>
        <dbReference type="ARBA" id="ARBA00022737"/>
    </source>
</evidence>
<evidence type="ECO:0000256" key="5">
    <source>
        <dbReference type="ARBA" id="ARBA00023157"/>
    </source>
</evidence>
<comment type="caution">
    <text evidence="9">The sequence shown here is derived from an EMBL/GenBank/DDBJ whole genome shotgun (WGS) entry which is preliminary data.</text>
</comment>
<evidence type="ECO:0000256" key="7">
    <source>
        <dbReference type="SAM" id="MobiDB-lite"/>
    </source>
</evidence>
<dbReference type="OrthoDB" id="446173at2759"/>
<dbReference type="PANTHER" id="PTHR22906:SF43">
    <property type="entry name" value="PROPERDIN"/>
    <property type="match status" value="1"/>
</dbReference>
<dbReference type="InterPro" id="IPR036383">
    <property type="entry name" value="TSP1_rpt_sf"/>
</dbReference>
<name>A0A8S3ZE07_9EUPU</name>
<reference evidence="9" key="1">
    <citation type="submission" date="2021-04" db="EMBL/GenBank/DDBJ databases">
        <authorList>
            <consortium name="Molecular Ecology Group"/>
        </authorList>
    </citation>
    <scope>NUCLEOTIDE SEQUENCE</scope>
</reference>
<dbReference type="InterPro" id="IPR052065">
    <property type="entry name" value="Compl_asym_regulator"/>
</dbReference>
<dbReference type="SUPFAM" id="SSF82895">
    <property type="entry name" value="TSP-1 type 1 repeat"/>
    <property type="match status" value="2"/>
</dbReference>
<keyword evidence="10" id="KW-1185">Reference proteome</keyword>
<feature type="non-terminal residue" evidence="9">
    <location>
        <position position="1"/>
    </location>
</feature>
<dbReference type="AlphaFoldDB" id="A0A8S3ZE07"/>
<evidence type="ECO:0000256" key="3">
    <source>
        <dbReference type="ARBA" id="ARBA00022729"/>
    </source>
</evidence>
<dbReference type="SMART" id="SM00209">
    <property type="entry name" value="TSP1"/>
    <property type="match status" value="2"/>
</dbReference>
<dbReference type="Proteomes" id="UP000678393">
    <property type="component" value="Unassembled WGS sequence"/>
</dbReference>
<sequence>ISSDLIRLSQQIKSAEREIAHYSDELDKANKKHEDTASEGGDTSVTFLKKTQIERKLSYWIQKWKNMKNQYELAYQGSSYKSRRLQVYIYRQPKWAEWSPWSKCSVDCGDGGFSVRRRECFTLPHLDCPGAGFDMQPCSTGIKCEAHFHDWGEWGPCSVTCGKGVRARSRVCVTGDRDMKCRGPSTMLEKCTSPKCKPKPVTAAPKVPAPNVAPVLAAPSVAYILSPGIAVGSGVYPVAQPAYEQQPGGQVVAVPEFGASQYQPHSFRAGGAAGFGAVAAGGAAAVAAGAVGAGAVAAGSGGAAKGPLSKVTVVETGSEGGPYVITHHGPENPEEEQTVSPETILFIILFLLCLLLLIIAFCIYFYQRTSDSSAQKKLKDARPFYKQDPGDDDDLDKQPAPGRVKAIMRPGFGYCT</sequence>
<keyword evidence="3" id="KW-0732">Signal</keyword>
<comment type="subcellular location">
    <subcellularLocation>
        <location evidence="1">Secreted</location>
    </subcellularLocation>
</comment>
<evidence type="ECO:0000256" key="6">
    <source>
        <dbReference type="SAM" id="Coils"/>
    </source>
</evidence>
<evidence type="ECO:0000256" key="1">
    <source>
        <dbReference type="ARBA" id="ARBA00004613"/>
    </source>
</evidence>
<feature type="region of interest" description="Disordered" evidence="7">
    <location>
        <begin position="381"/>
        <end position="401"/>
    </location>
</feature>
<keyword evidence="5" id="KW-1015">Disulfide bond</keyword>
<evidence type="ECO:0000256" key="2">
    <source>
        <dbReference type="ARBA" id="ARBA00022525"/>
    </source>
</evidence>
<evidence type="ECO:0000313" key="10">
    <source>
        <dbReference type="Proteomes" id="UP000678393"/>
    </source>
</evidence>
<proteinExistence type="predicted"/>
<keyword evidence="6" id="KW-0175">Coiled coil</keyword>
<dbReference type="PROSITE" id="PS50092">
    <property type="entry name" value="TSP1"/>
    <property type="match status" value="2"/>
</dbReference>
<feature type="transmembrane region" description="Helical" evidence="8">
    <location>
        <begin position="344"/>
        <end position="366"/>
    </location>
</feature>
<keyword evidence="2" id="KW-0964">Secreted</keyword>
<dbReference type="EMBL" id="CAJHNH020002770">
    <property type="protein sequence ID" value="CAG5127673.1"/>
    <property type="molecule type" value="Genomic_DNA"/>
</dbReference>
<feature type="non-terminal residue" evidence="9">
    <location>
        <position position="416"/>
    </location>
</feature>
<keyword evidence="8" id="KW-0472">Membrane</keyword>
<dbReference type="Gene3D" id="2.20.100.10">
    <property type="entry name" value="Thrombospondin type-1 (TSP1) repeat"/>
    <property type="match status" value="2"/>
</dbReference>
<accession>A0A8S3ZE07</accession>
<evidence type="ECO:0000256" key="8">
    <source>
        <dbReference type="SAM" id="Phobius"/>
    </source>
</evidence>
<keyword evidence="8" id="KW-1133">Transmembrane helix</keyword>
<dbReference type="InterPro" id="IPR000884">
    <property type="entry name" value="TSP1_rpt"/>
</dbReference>
<protein>
    <submittedName>
        <fullName evidence="9">Uncharacterized protein</fullName>
    </submittedName>
</protein>
<feature type="coiled-coil region" evidence="6">
    <location>
        <begin position="5"/>
        <end position="39"/>
    </location>
</feature>
<dbReference type="PANTHER" id="PTHR22906">
    <property type="entry name" value="PROPERDIN"/>
    <property type="match status" value="1"/>
</dbReference>